<evidence type="ECO:0000256" key="1">
    <source>
        <dbReference type="SAM" id="MobiDB-lite"/>
    </source>
</evidence>
<dbReference type="AlphaFoldDB" id="A0AAW1FG04"/>
<name>A0AAW1FG04_ZOAVI</name>
<gene>
    <name evidence="2" type="ORF">VZT92_008693</name>
</gene>
<feature type="region of interest" description="Disordered" evidence="1">
    <location>
        <begin position="1"/>
        <end position="49"/>
    </location>
</feature>
<reference evidence="2 3" key="1">
    <citation type="journal article" date="2024" name="Genome Biol. Evol.">
        <title>Chromosome-level genome assembly of the viviparous eelpout Zoarces viviparus.</title>
        <authorList>
            <person name="Fuhrmann N."/>
            <person name="Brasseur M.V."/>
            <person name="Bakowski C.E."/>
            <person name="Podsiadlowski L."/>
            <person name="Prost S."/>
            <person name="Krehenwinkel H."/>
            <person name="Mayer C."/>
        </authorList>
    </citation>
    <scope>NUCLEOTIDE SEQUENCE [LARGE SCALE GENOMIC DNA]</scope>
    <source>
        <strain evidence="2">NO-MEL_2022_Ind0_liver</strain>
    </source>
</reference>
<evidence type="ECO:0000313" key="3">
    <source>
        <dbReference type="Proteomes" id="UP001488805"/>
    </source>
</evidence>
<feature type="compositionally biased region" description="Polar residues" evidence="1">
    <location>
        <begin position="1"/>
        <end position="28"/>
    </location>
</feature>
<keyword evidence="3" id="KW-1185">Reference proteome</keyword>
<evidence type="ECO:0000313" key="2">
    <source>
        <dbReference type="EMBL" id="KAK9533584.1"/>
    </source>
</evidence>
<dbReference type="Proteomes" id="UP001488805">
    <property type="component" value="Unassembled WGS sequence"/>
</dbReference>
<sequence length="125" mass="13695">MEAKQPSQCTQPPIQMGGSQVKSSQTTDLGHLGGWSQGDSMGQEGTCPRRAAAALPPGLTHPRVCLLLQLVPQWHVTNGDMLLLPCFVRSVALIESQAAGISPIHMSAERWRDRDERRARLIMQL</sequence>
<organism evidence="2 3">
    <name type="scientific">Zoarces viviparus</name>
    <name type="common">Viviparous eelpout</name>
    <name type="synonym">Blennius viviparus</name>
    <dbReference type="NCBI Taxonomy" id="48416"/>
    <lineage>
        <taxon>Eukaryota</taxon>
        <taxon>Metazoa</taxon>
        <taxon>Chordata</taxon>
        <taxon>Craniata</taxon>
        <taxon>Vertebrata</taxon>
        <taxon>Euteleostomi</taxon>
        <taxon>Actinopterygii</taxon>
        <taxon>Neopterygii</taxon>
        <taxon>Teleostei</taxon>
        <taxon>Neoteleostei</taxon>
        <taxon>Acanthomorphata</taxon>
        <taxon>Eupercaria</taxon>
        <taxon>Perciformes</taxon>
        <taxon>Cottioidei</taxon>
        <taxon>Zoarcales</taxon>
        <taxon>Zoarcidae</taxon>
        <taxon>Zoarcinae</taxon>
        <taxon>Zoarces</taxon>
    </lineage>
</organism>
<accession>A0AAW1FG04</accession>
<comment type="caution">
    <text evidence="2">The sequence shown here is derived from an EMBL/GenBank/DDBJ whole genome shotgun (WGS) entry which is preliminary data.</text>
</comment>
<proteinExistence type="predicted"/>
<protein>
    <submittedName>
        <fullName evidence="2">Uncharacterized protein</fullName>
    </submittedName>
</protein>
<dbReference type="EMBL" id="JBCEZU010000067">
    <property type="protein sequence ID" value="KAK9533584.1"/>
    <property type="molecule type" value="Genomic_DNA"/>
</dbReference>